<sequence>MAALSSIDVLRVSRPCMWFVLIWFYLWPTGGIWELFTSSSFYLGLLTSTFPFNLLMFGMNDMFDFDVDQLHERKGGFVFGARSSKKQLAELPFLIAISNAVPLAVMLAITGKLTPLLWAGGFLFCNLLYNVPPMSLARKGPWELPCVLIGVSCVTAFSCAVNDLPLPSIGAWLYHWMVMARGQLHGEIIDIDDDTRVGKNTTAVKIGKHLSHKLMLSLTVGTCVVSYVLLKSRLLAAYYVVDILLAQIITNHDSEKTLVIFKMQSLIGIPFLGFFPASLGLALTWEYLRLLLSAGQHQGMLESSYAWSGIGWP</sequence>
<accession>A0A7J6MNC4</accession>
<dbReference type="GO" id="GO:0016020">
    <property type="term" value="C:membrane"/>
    <property type="evidence" value="ECO:0007669"/>
    <property type="project" value="UniProtKB-SubCell"/>
</dbReference>
<evidence type="ECO:0000256" key="5">
    <source>
        <dbReference type="SAM" id="Phobius"/>
    </source>
</evidence>
<evidence type="ECO:0000256" key="4">
    <source>
        <dbReference type="ARBA" id="ARBA00023136"/>
    </source>
</evidence>
<dbReference type="GO" id="GO:0016765">
    <property type="term" value="F:transferase activity, transferring alkyl or aryl (other than methyl) groups"/>
    <property type="evidence" value="ECO:0007669"/>
    <property type="project" value="InterPro"/>
</dbReference>
<dbReference type="InterPro" id="IPR000537">
    <property type="entry name" value="UbiA_prenyltransferase"/>
</dbReference>
<comment type="caution">
    <text evidence="6">The sequence shown here is derived from an EMBL/GenBank/DDBJ whole genome shotgun (WGS) entry which is preliminary data.</text>
</comment>
<dbReference type="Proteomes" id="UP000591131">
    <property type="component" value="Unassembled WGS sequence"/>
</dbReference>
<dbReference type="EMBL" id="JAAPAO010000093">
    <property type="protein sequence ID" value="KAF4673014.1"/>
    <property type="molecule type" value="Genomic_DNA"/>
</dbReference>
<organism evidence="6 7">
    <name type="scientific">Perkinsus chesapeaki</name>
    <name type="common">Clam parasite</name>
    <name type="synonym">Perkinsus andrewsi</name>
    <dbReference type="NCBI Taxonomy" id="330153"/>
    <lineage>
        <taxon>Eukaryota</taxon>
        <taxon>Sar</taxon>
        <taxon>Alveolata</taxon>
        <taxon>Perkinsozoa</taxon>
        <taxon>Perkinsea</taxon>
        <taxon>Perkinsida</taxon>
        <taxon>Perkinsidae</taxon>
        <taxon>Perkinsus</taxon>
    </lineage>
</organism>
<dbReference type="Pfam" id="PF01040">
    <property type="entry name" value="UbiA"/>
    <property type="match status" value="1"/>
</dbReference>
<keyword evidence="7" id="KW-1185">Reference proteome</keyword>
<feature type="transmembrane region" description="Helical" evidence="5">
    <location>
        <begin position="266"/>
        <end position="285"/>
    </location>
</feature>
<comment type="subcellular location">
    <subcellularLocation>
        <location evidence="1">Membrane</location>
        <topology evidence="1">Multi-pass membrane protein</topology>
    </subcellularLocation>
</comment>
<evidence type="ECO:0000256" key="3">
    <source>
        <dbReference type="ARBA" id="ARBA00022989"/>
    </source>
</evidence>
<keyword evidence="3 5" id="KW-1133">Transmembrane helix</keyword>
<feature type="transmembrane region" description="Helical" evidence="5">
    <location>
        <begin position="39"/>
        <end position="57"/>
    </location>
</feature>
<evidence type="ECO:0008006" key="8">
    <source>
        <dbReference type="Google" id="ProtNLM"/>
    </source>
</evidence>
<evidence type="ECO:0000313" key="7">
    <source>
        <dbReference type="Proteomes" id="UP000591131"/>
    </source>
</evidence>
<evidence type="ECO:0000256" key="1">
    <source>
        <dbReference type="ARBA" id="ARBA00004141"/>
    </source>
</evidence>
<protein>
    <recommendedName>
        <fullName evidence="8">UbiA prenyltransferase domain-containing protein 1</fullName>
    </recommendedName>
</protein>
<keyword evidence="4 5" id="KW-0472">Membrane</keyword>
<gene>
    <name evidence="6" type="ORF">FOL47_011116</name>
</gene>
<evidence type="ECO:0000313" key="6">
    <source>
        <dbReference type="EMBL" id="KAF4673014.1"/>
    </source>
</evidence>
<proteinExistence type="predicted"/>
<reference evidence="6 7" key="1">
    <citation type="submission" date="2020-04" db="EMBL/GenBank/DDBJ databases">
        <title>Perkinsus chesapeaki whole genome sequence.</title>
        <authorList>
            <person name="Bogema D.R."/>
        </authorList>
    </citation>
    <scope>NUCLEOTIDE SEQUENCE [LARGE SCALE GENOMIC DNA]</scope>
    <source>
        <strain evidence="6">ATCC PRA-425</strain>
    </source>
</reference>
<feature type="transmembrane region" description="Helical" evidence="5">
    <location>
        <begin position="115"/>
        <end position="131"/>
    </location>
</feature>
<feature type="transmembrane region" description="Helical" evidence="5">
    <location>
        <begin position="12"/>
        <end position="33"/>
    </location>
</feature>
<dbReference type="AlphaFoldDB" id="A0A7J6MNC4"/>
<keyword evidence="2 5" id="KW-0812">Transmembrane</keyword>
<evidence type="ECO:0000256" key="2">
    <source>
        <dbReference type="ARBA" id="ARBA00022692"/>
    </source>
</evidence>
<name>A0A7J6MNC4_PERCH</name>
<dbReference type="OrthoDB" id="438596at2759"/>